<dbReference type="PANTHER" id="PTHR33112">
    <property type="entry name" value="DOMAIN PROTEIN, PUTATIVE-RELATED"/>
    <property type="match status" value="1"/>
</dbReference>
<dbReference type="Proteomes" id="UP000613401">
    <property type="component" value="Unassembled WGS sequence"/>
</dbReference>
<dbReference type="PANTHER" id="PTHR33112:SF10">
    <property type="entry name" value="TOL"/>
    <property type="match status" value="1"/>
</dbReference>
<evidence type="ECO:0000259" key="1">
    <source>
        <dbReference type="Pfam" id="PF06985"/>
    </source>
</evidence>
<dbReference type="InterPro" id="IPR010730">
    <property type="entry name" value="HET"/>
</dbReference>
<reference evidence="2" key="1">
    <citation type="journal article" date="2020" name="Phytopathology">
        <title>Genome sequence and comparative analysis of Colletotrichum gloeosporioides isolated from Liriodendron leaves.</title>
        <authorList>
            <person name="Fu F.F."/>
            <person name="Hao Z."/>
            <person name="Wang P."/>
            <person name="Lu Y."/>
            <person name="Xue L.J."/>
            <person name="Wei G."/>
            <person name="Tian Y."/>
            <person name="Baishi H."/>
            <person name="Xu H."/>
            <person name="Shi J."/>
            <person name="Cheng T."/>
            <person name="Wang G."/>
            <person name="Yi Y."/>
            <person name="Chen J."/>
        </authorList>
    </citation>
    <scope>NUCLEOTIDE SEQUENCE</scope>
    <source>
        <strain evidence="2">Lc1</strain>
    </source>
</reference>
<feature type="domain" description="Heterokaryon incompatibility" evidence="1">
    <location>
        <begin position="60"/>
        <end position="214"/>
    </location>
</feature>
<name>A0A8H4C3A6_COLGL</name>
<gene>
    <name evidence="2" type="ORF">GCG54_00009156</name>
</gene>
<proteinExistence type="predicted"/>
<dbReference type="EMBL" id="WVTB01000117">
    <property type="protein sequence ID" value="KAF3797186.1"/>
    <property type="molecule type" value="Genomic_DNA"/>
</dbReference>
<evidence type="ECO:0000313" key="2">
    <source>
        <dbReference type="EMBL" id="KAF3797186.1"/>
    </source>
</evidence>
<dbReference type="AlphaFoldDB" id="A0A8H4C3A6"/>
<comment type="caution">
    <text evidence="2">The sequence shown here is derived from an EMBL/GenBank/DDBJ whole genome shotgun (WGS) entry which is preliminary data.</text>
</comment>
<dbReference type="RefSeq" id="XP_045256350.1">
    <property type="nucleotide sequence ID" value="XM_045409105.1"/>
</dbReference>
<dbReference type="Pfam" id="PF06985">
    <property type="entry name" value="HET"/>
    <property type="match status" value="1"/>
</dbReference>
<organism evidence="2 3">
    <name type="scientific">Colletotrichum gloeosporioides</name>
    <name type="common">Anthracnose fungus</name>
    <name type="synonym">Glomerella cingulata</name>
    <dbReference type="NCBI Taxonomy" id="474922"/>
    <lineage>
        <taxon>Eukaryota</taxon>
        <taxon>Fungi</taxon>
        <taxon>Dikarya</taxon>
        <taxon>Ascomycota</taxon>
        <taxon>Pezizomycotina</taxon>
        <taxon>Sordariomycetes</taxon>
        <taxon>Hypocreomycetidae</taxon>
        <taxon>Glomerellales</taxon>
        <taxon>Glomerellaceae</taxon>
        <taxon>Colletotrichum</taxon>
        <taxon>Colletotrichum gloeosporioides species complex</taxon>
    </lineage>
</organism>
<keyword evidence="3" id="KW-1185">Reference proteome</keyword>
<sequence>MTSLTQRLLDNCLEHHTSCGPSFTQQKDAVELPSRIISLQDDNGVLSTKLVETKGLKGTYCALSHCWGSEDKHPLKTTGQNISIHLESIPWNHLPSTFRDALNLVNALGLKYLWIDSLCIIQDDKRDWEHEASRMASVYRKAFLVIAAVNSKDSTEGLAGPRPHLSPPMTFRCPITIHNGSDQSIQQVNILQTSVNPNSEIRGPLRKRAWAFQEWYLGRRKVFFTSQDVKWICNEEEMNARAHWIDLGLYETNSWLHCLNEYSRKRLTIPSDRIIALLGIVAELQEQRNDSFATKLGVWEDNLGEQLLWRHTKAPCYDFPGLPSWCWAATGGAKHWVNKNSDDCLSPAVVNRTTQTINLTQSGSLKASGLLIRATTPSSCFRECCLPKPSCIDSLEDGIRPGYCGKKDHAERFPVYHVGGTHSILGIGAFDNCAYPPEYFCFILSFEKRSVLDPL</sequence>
<protein>
    <recommendedName>
        <fullName evidence="1">Heterokaryon incompatibility domain-containing protein</fullName>
    </recommendedName>
</protein>
<evidence type="ECO:0000313" key="3">
    <source>
        <dbReference type="Proteomes" id="UP000613401"/>
    </source>
</evidence>
<reference evidence="2" key="2">
    <citation type="submission" date="2020-03" db="EMBL/GenBank/DDBJ databases">
        <authorList>
            <person name="Fu F.-F."/>
            <person name="Chen J."/>
        </authorList>
    </citation>
    <scope>NUCLEOTIDE SEQUENCE</scope>
    <source>
        <strain evidence="2">Lc1</strain>
    </source>
</reference>
<dbReference type="GeneID" id="69016290"/>
<accession>A0A8H4C3A6</accession>